<accession>A0ACD5TNS9</accession>
<proteinExistence type="predicted"/>
<sequence>MRTPFLASAEFKSSAKTSIFLLHPKPFHKRIPFENPRLPPNRQTAAIPIPIPNPRLPMAASEAQGDPHRPEPGQRRPMCAVCTKPLRVCLCGRLRGPPFDTTVGVTVLQHTMEVNHPLSSIRVARLGLRNLAVTQVTDVNHRASFLLRTLDCASMASNLGGGGTDVTAARAGNHGRPSGPGQIGIHDANGFGRCEGQGLENGKLSNGVFSDSDREVGRVEYDSNDDEGFSSFEKVKRDKHVGDFERPVLAVDQLESSLADGQNRSETGMANKVNGHLPHPLVESTSVNSICTGNIEASAAIGEGWTIENMDKCSVAYTEKELRIDIERGVKPKIRWLSRASLGKGAAENGFTVTKIQKKKAKLTGEALEFEEFSITIPPHSALLFPCQRAISIDASDCEVKHLIVLDGTWAKAQRMYHENPWLQLLPHVKLESDRVSLYCEVRHEPKAGCLSTIESIVVAMKKLGEDEKGLDDVLGVFESMIVDQRRFKEENWKPKLKASATGGA</sequence>
<reference evidence="1" key="1">
    <citation type="submission" date="2021-05" db="EMBL/GenBank/DDBJ databases">
        <authorList>
            <person name="Scholz U."/>
            <person name="Mascher M."/>
            <person name="Fiebig A."/>
        </authorList>
    </citation>
    <scope>NUCLEOTIDE SEQUENCE [LARGE SCALE GENOMIC DNA]</scope>
</reference>
<protein>
    <submittedName>
        <fullName evidence="1">Uncharacterized protein</fullName>
    </submittedName>
</protein>
<evidence type="ECO:0000313" key="1">
    <source>
        <dbReference type="EnsemblPlants" id="AVESA.00010b.r2.1CG0090420.1.CDS.1"/>
    </source>
</evidence>
<reference evidence="1" key="2">
    <citation type="submission" date="2025-09" db="UniProtKB">
        <authorList>
            <consortium name="EnsemblPlants"/>
        </authorList>
    </citation>
    <scope>IDENTIFICATION</scope>
</reference>
<dbReference type="Proteomes" id="UP001732700">
    <property type="component" value="Chromosome 1C"/>
</dbReference>
<name>A0ACD5TNS9_AVESA</name>
<organism evidence="1 2">
    <name type="scientific">Avena sativa</name>
    <name type="common">Oat</name>
    <dbReference type="NCBI Taxonomy" id="4498"/>
    <lineage>
        <taxon>Eukaryota</taxon>
        <taxon>Viridiplantae</taxon>
        <taxon>Streptophyta</taxon>
        <taxon>Embryophyta</taxon>
        <taxon>Tracheophyta</taxon>
        <taxon>Spermatophyta</taxon>
        <taxon>Magnoliopsida</taxon>
        <taxon>Liliopsida</taxon>
        <taxon>Poales</taxon>
        <taxon>Poaceae</taxon>
        <taxon>BOP clade</taxon>
        <taxon>Pooideae</taxon>
        <taxon>Poodae</taxon>
        <taxon>Poeae</taxon>
        <taxon>Poeae Chloroplast Group 1 (Aveneae type)</taxon>
        <taxon>Aveninae</taxon>
        <taxon>Avena</taxon>
    </lineage>
</organism>
<dbReference type="EnsemblPlants" id="AVESA.00010b.r2.1CG0090420.1">
    <property type="protein sequence ID" value="AVESA.00010b.r2.1CG0090420.1.CDS.1"/>
    <property type="gene ID" value="AVESA.00010b.r2.1CG0090420"/>
</dbReference>
<keyword evidence="2" id="KW-1185">Reference proteome</keyword>
<evidence type="ECO:0000313" key="2">
    <source>
        <dbReference type="Proteomes" id="UP001732700"/>
    </source>
</evidence>